<dbReference type="Proteomes" id="UP001246858">
    <property type="component" value="Unassembled WGS sequence"/>
</dbReference>
<sequence>MQEEQEIFNISVAINTGLEPLTFTITTYYPAPDPKHERNYRVSRDNETLGVLYQDADHRWHLLEGDLEQEEIEAIGRAIDAHYPK</sequence>
<dbReference type="EMBL" id="JAVDTF010000003">
    <property type="protein sequence ID" value="MDR6784620.1"/>
    <property type="molecule type" value="Genomic_DNA"/>
</dbReference>
<keyword evidence="2" id="KW-1185">Reference proteome</keyword>
<name>A0ACC6KZN5_9SPHI</name>
<organism evidence="1 2">
    <name type="scientific">Pedobacter africanus</name>
    <dbReference type="NCBI Taxonomy" id="151894"/>
    <lineage>
        <taxon>Bacteria</taxon>
        <taxon>Pseudomonadati</taxon>
        <taxon>Bacteroidota</taxon>
        <taxon>Sphingobacteriia</taxon>
        <taxon>Sphingobacteriales</taxon>
        <taxon>Sphingobacteriaceae</taxon>
        <taxon>Pedobacter</taxon>
    </lineage>
</organism>
<comment type="caution">
    <text evidence="1">The sequence shown here is derived from an EMBL/GenBank/DDBJ whole genome shotgun (WGS) entry which is preliminary data.</text>
</comment>
<reference evidence="1" key="1">
    <citation type="submission" date="2023-07" db="EMBL/GenBank/DDBJ databases">
        <title>Sorghum-associated microbial communities from plants grown in Nebraska, USA.</title>
        <authorList>
            <person name="Schachtman D."/>
        </authorList>
    </citation>
    <scope>NUCLEOTIDE SEQUENCE</scope>
    <source>
        <strain evidence="1">2697</strain>
    </source>
</reference>
<gene>
    <name evidence="1" type="ORF">J2X78_003194</name>
</gene>
<proteinExistence type="predicted"/>
<protein>
    <submittedName>
        <fullName evidence="1">Uncharacterized protein</fullName>
    </submittedName>
</protein>
<accession>A0ACC6KZN5</accession>
<evidence type="ECO:0000313" key="2">
    <source>
        <dbReference type="Proteomes" id="UP001246858"/>
    </source>
</evidence>
<evidence type="ECO:0000313" key="1">
    <source>
        <dbReference type="EMBL" id="MDR6784620.1"/>
    </source>
</evidence>